<dbReference type="AlphaFoldDB" id="A0A5C3M8P2"/>
<dbReference type="Proteomes" id="UP000308652">
    <property type="component" value="Unassembled WGS sequence"/>
</dbReference>
<evidence type="ECO:0000313" key="2">
    <source>
        <dbReference type="Proteomes" id="UP000308652"/>
    </source>
</evidence>
<sequence length="154" mass="17412">MIDFCFSNCFDTYSYCLLYHTYSSYLYSLSLSLLLCTLRCPLFAAINTLHFCRHVPIQRFVFSGNCCHSCFLFELFKPDYHLTAASGDTPPSNILAIPHGCGFLPRSHIQFPLVRPLIVSTSHTESCAVTCDDSSYSLHQRTHLKQYASCAFLG</sequence>
<proteinExistence type="predicted"/>
<protein>
    <submittedName>
        <fullName evidence="1">Uncharacterized protein</fullName>
    </submittedName>
</protein>
<evidence type="ECO:0000313" key="1">
    <source>
        <dbReference type="EMBL" id="TFK41789.1"/>
    </source>
</evidence>
<gene>
    <name evidence="1" type="ORF">BDQ12DRAFT_396525</name>
</gene>
<keyword evidence="2" id="KW-1185">Reference proteome</keyword>
<dbReference type="EMBL" id="ML213594">
    <property type="protein sequence ID" value="TFK41789.1"/>
    <property type="molecule type" value="Genomic_DNA"/>
</dbReference>
<name>A0A5C3M8P2_9AGAR</name>
<accession>A0A5C3M8P2</accession>
<reference evidence="1 2" key="1">
    <citation type="journal article" date="2019" name="Nat. Ecol. Evol.">
        <title>Megaphylogeny resolves global patterns of mushroom evolution.</title>
        <authorList>
            <person name="Varga T."/>
            <person name="Krizsan K."/>
            <person name="Foldi C."/>
            <person name="Dima B."/>
            <person name="Sanchez-Garcia M."/>
            <person name="Sanchez-Ramirez S."/>
            <person name="Szollosi G.J."/>
            <person name="Szarkandi J.G."/>
            <person name="Papp V."/>
            <person name="Albert L."/>
            <person name="Andreopoulos W."/>
            <person name="Angelini C."/>
            <person name="Antonin V."/>
            <person name="Barry K.W."/>
            <person name="Bougher N.L."/>
            <person name="Buchanan P."/>
            <person name="Buyck B."/>
            <person name="Bense V."/>
            <person name="Catcheside P."/>
            <person name="Chovatia M."/>
            <person name="Cooper J."/>
            <person name="Damon W."/>
            <person name="Desjardin D."/>
            <person name="Finy P."/>
            <person name="Geml J."/>
            <person name="Haridas S."/>
            <person name="Hughes K."/>
            <person name="Justo A."/>
            <person name="Karasinski D."/>
            <person name="Kautmanova I."/>
            <person name="Kiss B."/>
            <person name="Kocsube S."/>
            <person name="Kotiranta H."/>
            <person name="LaButti K.M."/>
            <person name="Lechner B.E."/>
            <person name="Liimatainen K."/>
            <person name="Lipzen A."/>
            <person name="Lukacs Z."/>
            <person name="Mihaltcheva S."/>
            <person name="Morgado L.N."/>
            <person name="Niskanen T."/>
            <person name="Noordeloos M.E."/>
            <person name="Ohm R.A."/>
            <person name="Ortiz-Santana B."/>
            <person name="Ovrebo C."/>
            <person name="Racz N."/>
            <person name="Riley R."/>
            <person name="Savchenko A."/>
            <person name="Shiryaev A."/>
            <person name="Soop K."/>
            <person name="Spirin V."/>
            <person name="Szebenyi C."/>
            <person name="Tomsovsky M."/>
            <person name="Tulloss R.E."/>
            <person name="Uehling J."/>
            <person name="Grigoriev I.V."/>
            <person name="Vagvolgyi C."/>
            <person name="Papp T."/>
            <person name="Martin F.M."/>
            <person name="Miettinen O."/>
            <person name="Hibbett D.S."/>
            <person name="Nagy L.G."/>
        </authorList>
    </citation>
    <scope>NUCLEOTIDE SEQUENCE [LARGE SCALE GENOMIC DNA]</scope>
    <source>
        <strain evidence="1 2">CBS 166.37</strain>
    </source>
</reference>
<organism evidence="1 2">
    <name type="scientific">Crucibulum laeve</name>
    <dbReference type="NCBI Taxonomy" id="68775"/>
    <lineage>
        <taxon>Eukaryota</taxon>
        <taxon>Fungi</taxon>
        <taxon>Dikarya</taxon>
        <taxon>Basidiomycota</taxon>
        <taxon>Agaricomycotina</taxon>
        <taxon>Agaricomycetes</taxon>
        <taxon>Agaricomycetidae</taxon>
        <taxon>Agaricales</taxon>
        <taxon>Agaricineae</taxon>
        <taxon>Nidulariaceae</taxon>
        <taxon>Crucibulum</taxon>
    </lineage>
</organism>